<protein>
    <submittedName>
        <fullName evidence="2">DNA-binding GntR family transcriptional regulator</fullName>
    </submittedName>
</protein>
<keyword evidence="3" id="KW-1185">Reference proteome</keyword>
<proteinExistence type="predicted"/>
<sequence length="68" mass="7450">MHFREVTRARTAFPDEVEALGLSKGAVAMLIVRHAYAVGGVLVVVNEMTLDASRYLREWDFPAATDGA</sequence>
<name>A0ABT1J067_9ACTN</name>
<keyword evidence="2" id="KW-0238">DNA-binding</keyword>
<comment type="caution">
    <text evidence="2">The sequence shown here is derived from an EMBL/GenBank/DDBJ whole genome shotgun (WGS) entry which is preliminary data.</text>
</comment>
<dbReference type="Proteomes" id="UP001206483">
    <property type="component" value="Unassembled WGS sequence"/>
</dbReference>
<evidence type="ECO:0000259" key="1">
    <source>
        <dbReference type="Pfam" id="PF07702"/>
    </source>
</evidence>
<dbReference type="EMBL" id="JAMZDX010000003">
    <property type="protein sequence ID" value="MCP2310558.1"/>
    <property type="molecule type" value="Genomic_DNA"/>
</dbReference>
<accession>A0ABT1J067</accession>
<evidence type="ECO:0000313" key="2">
    <source>
        <dbReference type="EMBL" id="MCP2310558.1"/>
    </source>
</evidence>
<organism evidence="2 3">
    <name type="scientific">Kitasatospora paracochleata</name>
    <dbReference type="NCBI Taxonomy" id="58354"/>
    <lineage>
        <taxon>Bacteria</taxon>
        <taxon>Bacillati</taxon>
        <taxon>Actinomycetota</taxon>
        <taxon>Actinomycetes</taxon>
        <taxon>Kitasatosporales</taxon>
        <taxon>Streptomycetaceae</taxon>
        <taxon>Kitasatospora</taxon>
    </lineage>
</organism>
<dbReference type="InterPro" id="IPR028978">
    <property type="entry name" value="Chorismate_lyase_/UTRA_dom_sf"/>
</dbReference>
<gene>
    <name evidence="2" type="ORF">FHR36_003691</name>
</gene>
<dbReference type="GO" id="GO:0003677">
    <property type="term" value="F:DNA binding"/>
    <property type="evidence" value="ECO:0007669"/>
    <property type="project" value="UniProtKB-KW"/>
</dbReference>
<dbReference type="Gene3D" id="3.40.1410.10">
    <property type="entry name" value="Chorismate lyase-like"/>
    <property type="match status" value="1"/>
</dbReference>
<dbReference type="SUPFAM" id="SSF64288">
    <property type="entry name" value="Chorismate lyase-like"/>
    <property type="match status" value="1"/>
</dbReference>
<reference evidence="2 3" key="1">
    <citation type="submission" date="2022-06" db="EMBL/GenBank/DDBJ databases">
        <title>Sequencing the genomes of 1000 actinobacteria strains.</title>
        <authorList>
            <person name="Klenk H.-P."/>
        </authorList>
    </citation>
    <scope>NUCLEOTIDE SEQUENCE [LARGE SCALE GENOMIC DNA]</scope>
    <source>
        <strain evidence="2 3">DSM 41656</strain>
    </source>
</reference>
<dbReference type="InterPro" id="IPR011663">
    <property type="entry name" value="UTRA"/>
</dbReference>
<feature type="domain" description="UbiC transcription regulator-associated" evidence="1">
    <location>
        <begin position="2"/>
        <end position="55"/>
    </location>
</feature>
<evidence type="ECO:0000313" key="3">
    <source>
        <dbReference type="Proteomes" id="UP001206483"/>
    </source>
</evidence>
<dbReference type="Pfam" id="PF07702">
    <property type="entry name" value="UTRA"/>
    <property type="match status" value="1"/>
</dbReference>